<evidence type="ECO:0000256" key="1">
    <source>
        <dbReference type="ARBA" id="ARBA00022723"/>
    </source>
</evidence>
<evidence type="ECO:0000259" key="7">
    <source>
        <dbReference type="PROSITE" id="PS52027"/>
    </source>
</evidence>
<dbReference type="PANTHER" id="PTHR13555:SF5">
    <property type="entry name" value="ZINC-FINGER OF A C2HC-TYPE"/>
    <property type="match status" value="1"/>
</dbReference>
<evidence type="ECO:0000256" key="5">
    <source>
        <dbReference type="PROSITE-ProRule" id="PRU01371"/>
    </source>
</evidence>
<dbReference type="Gene3D" id="3.30.160.60">
    <property type="entry name" value="Classic Zinc Finger"/>
    <property type="match status" value="1"/>
</dbReference>
<dbReference type="PANTHER" id="PTHR13555">
    <property type="entry name" value="C2H2 ZINC FINGER CGI-62-RELATED"/>
    <property type="match status" value="1"/>
</dbReference>
<evidence type="ECO:0000313" key="8">
    <source>
        <dbReference type="Proteomes" id="UP000504633"/>
    </source>
</evidence>
<keyword evidence="3 5" id="KW-0863">Zinc-finger</keyword>
<dbReference type="Proteomes" id="UP000504633">
    <property type="component" value="Unplaced"/>
</dbReference>
<feature type="domain" description="C2HC/C3H-type" evidence="7">
    <location>
        <begin position="30"/>
        <end position="59"/>
    </location>
</feature>
<proteinExistence type="predicted"/>
<dbReference type="PROSITE" id="PS52027">
    <property type="entry name" value="ZF_C2HC_C3H"/>
    <property type="match status" value="1"/>
</dbReference>
<dbReference type="GeneID" id="111600169"/>
<evidence type="ECO:0000313" key="9">
    <source>
        <dbReference type="RefSeq" id="XP_023171929.2"/>
    </source>
</evidence>
<dbReference type="InterPro" id="IPR049899">
    <property type="entry name" value="Znf_C2HC_C3H"/>
</dbReference>
<name>A0A6J1M508_DROHY</name>
<dbReference type="InterPro" id="IPR026319">
    <property type="entry name" value="ZC2HC1A/B-like"/>
</dbReference>
<evidence type="ECO:0000256" key="3">
    <source>
        <dbReference type="ARBA" id="ARBA00022771"/>
    </source>
</evidence>
<organism evidence="8 9">
    <name type="scientific">Drosophila hydei</name>
    <name type="common">Fruit fly</name>
    <dbReference type="NCBI Taxonomy" id="7224"/>
    <lineage>
        <taxon>Eukaryota</taxon>
        <taxon>Metazoa</taxon>
        <taxon>Ecdysozoa</taxon>
        <taxon>Arthropoda</taxon>
        <taxon>Hexapoda</taxon>
        <taxon>Insecta</taxon>
        <taxon>Pterygota</taxon>
        <taxon>Neoptera</taxon>
        <taxon>Endopterygota</taxon>
        <taxon>Diptera</taxon>
        <taxon>Brachycera</taxon>
        <taxon>Muscomorpha</taxon>
        <taxon>Ephydroidea</taxon>
        <taxon>Drosophilidae</taxon>
        <taxon>Drosophila</taxon>
    </lineage>
</organism>
<evidence type="ECO:0000313" key="10">
    <source>
        <dbReference type="RefSeq" id="XP_023171930.2"/>
    </source>
</evidence>
<dbReference type="Pfam" id="PF13913">
    <property type="entry name" value="zf-C2HC_2"/>
    <property type="match status" value="2"/>
</dbReference>
<evidence type="ECO:0000256" key="2">
    <source>
        <dbReference type="ARBA" id="ARBA00022737"/>
    </source>
</evidence>
<dbReference type="RefSeq" id="XP_023171929.2">
    <property type="nucleotide sequence ID" value="XM_023316161.2"/>
</dbReference>
<sequence length="220" mass="24789">MYFQNYHISMRSNRRDMASNPTGITCNSSELKACPHCNRTFNPSVLSKHVAICGRGLKKRQIFDSSLQRREGFKYFNMGTNNSFRPLNAECGVSCSHRIKKLSTLKTPSTDATKQQNVGGDVPNSRNVSLPPNTPASSSTLIRESMPSSHRGSITLERCPHCNRSFNQKAIDSHIAYCMEKTVVASFNYDSDDIQLAKKRTEARLNYKPPMPRIKHSSDR</sequence>
<reference evidence="9 10" key="1">
    <citation type="submission" date="2025-04" db="UniProtKB">
        <authorList>
            <consortium name="RefSeq"/>
        </authorList>
    </citation>
    <scope>IDENTIFICATION</scope>
    <source>
        <strain evidence="9 10">15085-1641.00</strain>
        <tissue evidence="9 10">Whole body</tissue>
    </source>
</reference>
<keyword evidence="4" id="KW-0862">Zinc</keyword>
<evidence type="ECO:0000256" key="6">
    <source>
        <dbReference type="SAM" id="MobiDB-lite"/>
    </source>
</evidence>
<dbReference type="KEGG" id="dhe:111600169"/>
<dbReference type="RefSeq" id="XP_023171930.2">
    <property type="nucleotide sequence ID" value="XM_023316162.2"/>
</dbReference>
<feature type="region of interest" description="Disordered" evidence="6">
    <location>
        <begin position="106"/>
        <end position="149"/>
    </location>
</feature>
<dbReference type="GO" id="GO:0008270">
    <property type="term" value="F:zinc ion binding"/>
    <property type="evidence" value="ECO:0007669"/>
    <property type="project" value="UniProtKB-KW"/>
</dbReference>
<accession>A0A6J1M508</accession>
<dbReference type="OrthoDB" id="10066537at2759"/>
<evidence type="ECO:0000256" key="4">
    <source>
        <dbReference type="ARBA" id="ARBA00022833"/>
    </source>
</evidence>
<keyword evidence="1" id="KW-0479">Metal-binding</keyword>
<protein>
    <submittedName>
        <fullName evidence="9 10">Zinc finger C2HC domain-containing protein 1A-like</fullName>
    </submittedName>
</protein>
<dbReference type="OMA" id="MIPDNCE"/>
<keyword evidence="8" id="KW-1185">Reference proteome</keyword>
<gene>
    <name evidence="9 10" type="primary">LOC111600169</name>
</gene>
<dbReference type="AlphaFoldDB" id="A0A6J1M508"/>
<keyword evidence="2" id="KW-0677">Repeat</keyword>